<comment type="similarity">
    <text evidence="1 5">Belongs to the universal ribosomal protein uL29 family.</text>
</comment>
<dbReference type="Proteomes" id="UP000326570">
    <property type="component" value="Unassembled WGS sequence"/>
</dbReference>
<dbReference type="PROSITE" id="PS00579">
    <property type="entry name" value="RIBOSOMAL_L29"/>
    <property type="match status" value="1"/>
</dbReference>
<name>A0A5N1IX92_9BACT</name>
<organism evidence="6 7">
    <name type="scientific">Adhaeribacter soli</name>
    <dbReference type="NCBI Taxonomy" id="2607655"/>
    <lineage>
        <taxon>Bacteria</taxon>
        <taxon>Pseudomonadati</taxon>
        <taxon>Bacteroidota</taxon>
        <taxon>Cytophagia</taxon>
        <taxon>Cytophagales</taxon>
        <taxon>Hymenobacteraceae</taxon>
        <taxon>Adhaeribacter</taxon>
    </lineage>
</organism>
<dbReference type="GO" id="GO:0003735">
    <property type="term" value="F:structural constituent of ribosome"/>
    <property type="evidence" value="ECO:0007669"/>
    <property type="project" value="InterPro"/>
</dbReference>
<evidence type="ECO:0000313" key="6">
    <source>
        <dbReference type="EMBL" id="KAA9333766.1"/>
    </source>
</evidence>
<dbReference type="RefSeq" id="WP_150903932.1">
    <property type="nucleotide sequence ID" value="NZ_VTWT01000005.1"/>
</dbReference>
<evidence type="ECO:0000256" key="2">
    <source>
        <dbReference type="ARBA" id="ARBA00022980"/>
    </source>
</evidence>
<dbReference type="Gene3D" id="1.10.287.310">
    <property type="match status" value="1"/>
</dbReference>
<comment type="caution">
    <text evidence="6">The sequence shown here is derived from an EMBL/GenBank/DDBJ whole genome shotgun (WGS) entry which is preliminary data.</text>
</comment>
<dbReference type="EMBL" id="VTWT01000005">
    <property type="protein sequence ID" value="KAA9333766.1"/>
    <property type="molecule type" value="Genomic_DNA"/>
</dbReference>
<sequence length="70" mass="8100">MKNSEIKALSLDELKVQLNTERTNSQNLRFAHSISPLENPLKIRESRRLIAKLNTEIRNRETALKSQNAK</sequence>
<keyword evidence="2 5" id="KW-0689">Ribosomal protein</keyword>
<dbReference type="GO" id="GO:0005840">
    <property type="term" value="C:ribosome"/>
    <property type="evidence" value="ECO:0007669"/>
    <property type="project" value="UniProtKB-KW"/>
</dbReference>
<dbReference type="SUPFAM" id="SSF46561">
    <property type="entry name" value="Ribosomal protein L29 (L29p)"/>
    <property type="match status" value="1"/>
</dbReference>
<keyword evidence="3 5" id="KW-0687">Ribonucleoprotein</keyword>
<dbReference type="NCBIfam" id="TIGR00012">
    <property type="entry name" value="L29"/>
    <property type="match status" value="1"/>
</dbReference>
<evidence type="ECO:0000256" key="1">
    <source>
        <dbReference type="ARBA" id="ARBA00009254"/>
    </source>
</evidence>
<dbReference type="InterPro" id="IPR001854">
    <property type="entry name" value="Ribosomal_uL29"/>
</dbReference>
<reference evidence="6 7" key="1">
    <citation type="submission" date="2019-09" db="EMBL/GenBank/DDBJ databases">
        <title>Genome sequence of Adhaeribacter sp. M2.</title>
        <authorList>
            <person name="Srinivasan S."/>
        </authorList>
    </citation>
    <scope>NUCLEOTIDE SEQUENCE [LARGE SCALE GENOMIC DNA]</scope>
    <source>
        <strain evidence="6 7">M2</strain>
    </source>
</reference>
<protein>
    <recommendedName>
        <fullName evidence="4 5">Large ribosomal subunit protein uL29</fullName>
    </recommendedName>
</protein>
<evidence type="ECO:0000313" key="7">
    <source>
        <dbReference type="Proteomes" id="UP000326570"/>
    </source>
</evidence>
<evidence type="ECO:0000256" key="5">
    <source>
        <dbReference type="HAMAP-Rule" id="MF_00374"/>
    </source>
</evidence>
<dbReference type="AlphaFoldDB" id="A0A5N1IX92"/>
<proteinExistence type="inferred from homology"/>
<keyword evidence="7" id="KW-1185">Reference proteome</keyword>
<evidence type="ECO:0000256" key="3">
    <source>
        <dbReference type="ARBA" id="ARBA00023274"/>
    </source>
</evidence>
<dbReference type="GO" id="GO:1990904">
    <property type="term" value="C:ribonucleoprotein complex"/>
    <property type="evidence" value="ECO:0007669"/>
    <property type="project" value="UniProtKB-KW"/>
</dbReference>
<dbReference type="GO" id="GO:0006412">
    <property type="term" value="P:translation"/>
    <property type="evidence" value="ECO:0007669"/>
    <property type="project" value="UniProtKB-UniRule"/>
</dbReference>
<evidence type="ECO:0000256" key="4">
    <source>
        <dbReference type="ARBA" id="ARBA00035204"/>
    </source>
</evidence>
<dbReference type="Pfam" id="PF00831">
    <property type="entry name" value="Ribosomal_L29"/>
    <property type="match status" value="1"/>
</dbReference>
<dbReference type="CDD" id="cd00427">
    <property type="entry name" value="Ribosomal_L29_HIP"/>
    <property type="match status" value="1"/>
</dbReference>
<accession>A0A5N1IX92</accession>
<gene>
    <name evidence="5" type="primary">rpmC</name>
    <name evidence="6" type="ORF">F0P94_11005</name>
</gene>
<dbReference type="InterPro" id="IPR018254">
    <property type="entry name" value="Ribosomal_uL29_CS"/>
</dbReference>
<dbReference type="HAMAP" id="MF_00374">
    <property type="entry name" value="Ribosomal_uL29"/>
    <property type="match status" value="1"/>
</dbReference>
<dbReference type="InterPro" id="IPR036049">
    <property type="entry name" value="Ribosomal_uL29_sf"/>
</dbReference>